<dbReference type="CDD" id="cd04182">
    <property type="entry name" value="GT_2_like_f"/>
    <property type="match status" value="1"/>
</dbReference>
<organism evidence="3 4">
    <name type="scientific">Gemmobacter megaterium</name>
    <dbReference type="NCBI Taxonomy" id="1086013"/>
    <lineage>
        <taxon>Bacteria</taxon>
        <taxon>Pseudomonadati</taxon>
        <taxon>Pseudomonadota</taxon>
        <taxon>Alphaproteobacteria</taxon>
        <taxon>Rhodobacterales</taxon>
        <taxon>Paracoccaceae</taxon>
        <taxon>Gemmobacter</taxon>
    </lineage>
</organism>
<dbReference type="SUPFAM" id="SSF53448">
    <property type="entry name" value="Nucleotide-diphospho-sugar transferases"/>
    <property type="match status" value="1"/>
</dbReference>
<evidence type="ECO:0000313" key="4">
    <source>
        <dbReference type="Proteomes" id="UP000186141"/>
    </source>
</evidence>
<dbReference type="OrthoDB" id="9779263at2"/>
<reference evidence="3 4" key="1">
    <citation type="submission" date="2017-01" db="EMBL/GenBank/DDBJ databases">
        <authorList>
            <person name="Mah S.A."/>
            <person name="Swanson W.J."/>
            <person name="Moy G.W."/>
            <person name="Vacquier V.D."/>
        </authorList>
    </citation>
    <scope>NUCLEOTIDE SEQUENCE [LARGE SCALE GENOMIC DNA]</scope>
    <source>
        <strain evidence="3 4">DSM 26375</strain>
    </source>
</reference>
<dbReference type="InterPro" id="IPR029044">
    <property type="entry name" value="Nucleotide-diphossugar_trans"/>
</dbReference>
<sequence length="201" mass="21421">MTKPPDIAILLTAAGSSRRMRGGDKLLERIGAQSCLRRQAVMSLAVLPRVIVTLPPDRPARLAELAGLPLEIAILPDAAEGMAASIRHGARAAETAPALMVLPADMPDIDAEDLRRLLGAHAKAPQAILRGAAADGTPGHPVVFPRDLFADLADLHGDEGARSVLARHSARIRLVPLPDRHAVTDLDTPEDWARWRAARGI</sequence>
<dbReference type="PANTHER" id="PTHR43777:SF1">
    <property type="entry name" value="MOLYBDENUM COFACTOR CYTIDYLYLTRANSFERASE"/>
    <property type="match status" value="1"/>
</dbReference>
<dbReference type="AlphaFoldDB" id="A0A1N7KSM3"/>
<name>A0A1N7KSM3_9RHOB</name>
<dbReference type="EMBL" id="FTOT01000001">
    <property type="protein sequence ID" value="SIS64564.1"/>
    <property type="molecule type" value="Genomic_DNA"/>
</dbReference>
<dbReference type="Pfam" id="PF12804">
    <property type="entry name" value="NTP_transf_3"/>
    <property type="match status" value="1"/>
</dbReference>
<keyword evidence="3" id="KW-0808">Transferase</keyword>
<accession>A0A1N7KSM3</accession>
<keyword evidence="4" id="KW-1185">Reference proteome</keyword>
<protein>
    <submittedName>
        <fullName evidence="3">CTP:molybdopterin cytidylyltransferase MocA</fullName>
    </submittedName>
</protein>
<proteinExistence type="predicted"/>
<dbReference type="RefSeq" id="WP_076528584.1">
    <property type="nucleotide sequence ID" value="NZ_BMEH01000001.1"/>
</dbReference>
<evidence type="ECO:0000259" key="2">
    <source>
        <dbReference type="Pfam" id="PF12804"/>
    </source>
</evidence>
<dbReference type="InterPro" id="IPR025877">
    <property type="entry name" value="MobA-like_NTP_Trfase"/>
</dbReference>
<feature type="domain" description="MobA-like NTP transferase" evidence="2">
    <location>
        <begin position="11"/>
        <end position="168"/>
    </location>
</feature>
<dbReference type="STRING" id="1086013.SAMN05421774_101652"/>
<dbReference type="PANTHER" id="PTHR43777">
    <property type="entry name" value="MOLYBDENUM COFACTOR CYTIDYLYLTRANSFERASE"/>
    <property type="match status" value="1"/>
</dbReference>
<keyword evidence="3" id="KW-0548">Nucleotidyltransferase</keyword>
<gene>
    <name evidence="3" type="ORF">SAMN05421774_101652</name>
</gene>
<dbReference type="GO" id="GO:0016779">
    <property type="term" value="F:nucleotidyltransferase activity"/>
    <property type="evidence" value="ECO:0007669"/>
    <property type="project" value="UniProtKB-KW"/>
</dbReference>
<dbReference type="Gene3D" id="3.90.550.10">
    <property type="entry name" value="Spore Coat Polysaccharide Biosynthesis Protein SpsA, Chain A"/>
    <property type="match status" value="1"/>
</dbReference>
<keyword evidence="1" id="KW-0460">Magnesium</keyword>
<evidence type="ECO:0000313" key="3">
    <source>
        <dbReference type="EMBL" id="SIS64564.1"/>
    </source>
</evidence>
<evidence type="ECO:0000256" key="1">
    <source>
        <dbReference type="ARBA" id="ARBA00022842"/>
    </source>
</evidence>
<dbReference type="Proteomes" id="UP000186141">
    <property type="component" value="Unassembled WGS sequence"/>
</dbReference>